<dbReference type="SUPFAM" id="SSF53639">
    <property type="entry name" value="AraD/HMP-PK domain-like"/>
    <property type="match status" value="1"/>
</dbReference>
<protein>
    <submittedName>
        <fullName evidence="4">Class II aldolase/adducin family protein</fullName>
    </submittedName>
</protein>
<proteinExistence type="predicted"/>
<dbReference type="PANTHER" id="PTHR22789">
    <property type="entry name" value="FUCULOSE PHOSPHATE ALDOLASE"/>
    <property type="match status" value="1"/>
</dbReference>
<keyword evidence="2" id="KW-0456">Lyase</keyword>
<evidence type="ECO:0000256" key="1">
    <source>
        <dbReference type="ARBA" id="ARBA00022723"/>
    </source>
</evidence>
<gene>
    <name evidence="4" type="ORF">VASRM7_648</name>
</gene>
<name>A0A097CT84_9ACTN</name>
<dbReference type="GO" id="GO:0016832">
    <property type="term" value="F:aldehyde-lyase activity"/>
    <property type="evidence" value="ECO:0007669"/>
    <property type="project" value="TreeGrafter"/>
</dbReference>
<accession>A0A097CT84</accession>
<dbReference type="InterPro" id="IPR001303">
    <property type="entry name" value="Aldolase_II/adducin_N"/>
</dbReference>
<dbReference type="GO" id="GO:0019323">
    <property type="term" value="P:pentose catabolic process"/>
    <property type="evidence" value="ECO:0007669"/>
    <property type="project" value="TreeGrafter"/>
</dbReference>
<evidence type="ECO:0000256" key="2">
    <source>
        <dbReference type="ARBA" id="ARBA00023239"/>
    </source>
</evidence>
<dbReference type="AlphaFoldDB" id="A0A097CT84"/>
<dbReference type="PANTHER" id="PTHR22789:SF0">
    <property type="entry name" value="3-OXO-TETRONATE 4-PHOSPHATE DECARBOXYLASE-RELATED"/>
    <property type="match status" value="1"/>
</dbReference>
<dbReference type="SMART" id="SM01007">
    <property type="entry name" value="Aldolase_II"/>
    <property type="match status" value="1"/>
</dbReference>
<evidence type="ECO:0000313" key="4">
    <source>
        <dbReference type="EMBL" id="AIS85890.1"/>
    </source>
</evidence>
<dbReference type="EMBL" id="KF826706">
    <property type="protein sequence ID" value="AIS85890.1"/>
    <property type="molecule type" value="Genomic_DNA"/>
</dbReference>
<dbReference type="GO" id="GO:0005829">
    <property type="term" value="C:cytosol"/>
    <property type="evidence" value="ECO:0007669"/>
    <property type="project" value="TreeGrafter"/>
</dbReference>
<dbReference type="InterPro" id="IPR036409">
    <property type="entry name" value="Aldolase_II/adducin_N_sf"/>
</dbReference>
<dbReference type="Pfam" id="PF00596">
    <property type="entry name" value="Aldolase_II"/>
    <property type="match status" value="1"/>
</dbReference>
<dbReference type="GO" id="GO:0046872">
    <property type="term" value="F:metal ion binding"/>
    <property type="evidence" value="ECO:0007669"/>
    <property type="project" value="UniProtKB-KW"/>
</dbReference>
<evidence type="ECO:0000259" key="3">
    <source>
        <dbReference type="SMART" id="SM01007"/>
    </source>
</evidence>
<feature type="domain" description="Class II aldolase/adducin N-terminal" evidence="3">
    <location>
        <begin position="55"/>
        <end position="252"/>
    </location>
</feature>
<organism evidence="4">
    <name type="scientific">Verrucosispora sp. MS100047</name>
    <dbReference type="NCBI Taxonomy" id="1410949"/>
    <lineage>
        <taxon>Bacteria</taxon>
        <taxon>Bacillati</taxon>
        <taxon>Actinomycetota</taxon>
        <taxon>Actinomycetes</taxon>
        <taxon>Micromonosporales</taxon>
        <taxon>Micromonosporaceae</taxon>
        <taxon>Micromonospora</taxon>
    </lineage>
</organism>
<dbReference type="InterPro" id="IPR050197">
    <property type="entry name" value="Aldolase_class_II_sugar_metab"/>
</dbReference>
<sequence length="276" mass="29113">MLATTLITACAPHGARIRHTHRRQGCYAMTLHTPTPSTLRHAPFGADELAAARTDLTTGINRIFAASAMSASGHGNISVRLPGHDNLLAVNAGELLRPWPANDLRVGLPALRTVNDEVVVVDLDGEVRYGAPSPSVAAILKMHVGVYRTRPGVNAVIHTHSPHATSYALASVSLPARYEALLVHGQAVDVPVAPWAPRGTAEAVRTIAETYQAHPQTYGVLLGNHGLLVAGDDAKHAASLVVAIEEAAESSLGALALGGVTPFPDHVKDLDLRLRF</sequence>
<dbReference type="Gene3D" id="3.40.225.10">
    <property type="entry name" value="Class II aldolase/adducin N-terminal domain"/>
    <property type="match status" value="1"/>
</dbReference>
<reference evidence="4" key="1">
    <citation type="submission" date="2013-11" db="EMBL/GenBank/DDBJ databases">
        <title>New antitubercular compounds from marine-derived Verrucosispora sp. MS100047.</title>
        <authorList>
            <person name="Huang P."/>
            <person name="Xie F."/>
            <person name="Wang Q."/>
            <person name="Wang J."/>
            <person name="Wang Q."/>
            <person name="Abdel-Mageed W.M."/>
            <person name="Liu M."/>
            <person name="Han J."/>
            <person name="Song F."/>
            <person name="Dai H."/>
            <person name="Liu X."/>
            <person name="Zhang L."/>
        </authorList>
    </citation>
    <scope>NUCLEOTIDE SEQUENCE</scope>
    <source>
        <strain evidence="4">MS100047</strain>
    </source>
</reference>
<keyword evidence="1" id="KW-0479">Metal-binding</keyword>